<reference evidence="1" key="1">
    <citation type="submission" date="2021-05" db="EMBL/GenBank/DDBJ databases">
        <authorList>
            <person name="Pan Q."/>
            <person name="Jouanno E."/>
            <person name="Zahm M."/>
            <person name="Klopp C."/>
            <person name="Cabau C."/>
            <person name="Louis A."/>
            <person name="Berthelot C."/>
            <person name="Parey E."/>
            <person name="Roest Crollius H."/>
            <person name="Montfort J."/>
            <person name="Robinson-Rechavi M."/>
            <person name="Bouchez O."/>
            <person name="Lampietro C."/>
            <person name="Lopez Roques C."/>
            <person name="Donnadieu C."/>
            <person name="Postlethwait J."/>
            <person name="Bobe J."/>
            <person name="Dillon D."/>
            <person name="Chandos A."/>
            <person name="von Hippel F."/>
            <person name="Guiguen Y."/>
        </authorList>
    </citation>
    <scope>NUCLEOTIDE SEQUENCE</scope>
    <source>
        <strain evidence="1">YG-Jan2019</strain>
    </source>
</reference>
<name>A0ACC2GNW9_DALPE</name>
<sequence>MMIVYVILKALARRSRPRGGCGLSCSLDRNRKFRHLLVPFQPQRAAILGPNVAVRRDGQETENSVNKRS</sequence>
<organism evidence="1 2">
    <name type="scientific">Dallia pectoralis</name>
    <name type="common">Alaska blackfish</name>
    <dbReference type="NCBI Taxonomy" id="75939"/>
    <lineage>
        <taxon>Eukaryota</taxon>
        <taxon>Metazoa</taxon>
        <taxon>Chordata</taxon>
        <taxon>Craniata</taxon>
        <taxon>Vertebrata</taxon>
        <taxon>Euteleostomi</taxon>
        <taxon>Actinopterygii</taxon>
        <taxon>Neopterygii</taxon>
        <taxon>Teleostei</taxon>
        <taxon>Protacanthopterygii</taxon>
        <taxon>Esociformes</taxon>
        <taxon>Umbridae</taxon>
        <taxon>Dallia</taxon>
    </lineage>
</organism>
<gene>
    <name evidence="1" type="ORF">DPEC_G00143510</name>
</gene>
<dbReference type="Proteomes" id="UP001157502">
    <property type="component" value="Chromosome 11"/>
</dbReference>
<keyword evidence="2" id="KW-1185">Reference proteome</keyword>
<protein>
    <submittedName>
        <fullName evidence="1">Uncharacterized protein</fullName>
    </submittedName>
</protein>
<comment type="caution">
    <text evidence="1">The sequence shown here is derived from an EMBL/GenBank/DDBJ whole genome shotgun (WGS) entry which is preliminary data.</text>
</comment>
<dbReference type="EMBL" id="CM055738">
    <property type="protein sequence ID" value="KAJ8005135.1"/>
    <property type="molecule type" value="Genomic_DNA"/>
</dbReference>
<proteinExistence type="predicted"/>
<evidence type="ECO:0000313" key="1">
    <source>
        <dbReference type="EMBL" id="KAJ8005135.1"/>
    </source>
</evidence>
<evidence type="ECO:0000313" key="2">
    <source>
        <dbReference type="Proteomes" id="UP001157502"/>
    </source>
</evidence>
<accession>A0ACC2GNW9</accession>